<evidence type="ECO:0000313" key="1">
    <source>
        <dbReference type="EMBL" id="ALF58935.1"/>
    </source>
</evidence>
<dbReference type="InterPro" id="IPR032774">
    <property type="entry name" value="WG_beta_rep"/>
</dbReference>
<name>A0A0M4SW37_9GAMM</name>
<accession>A0A0M4SW37</accession>
<dbReference type="RefSeq" id="WP_062533331.1">
    <property type="nucleotide sequence ID" value="NZ_CP012678.1"/>
</dbReference>
<dbReference type="Pfam" id="PF14903">
    <property type="entry name" value="WG_beta_rep"/>
    <property type="match status" value="1"/>
</dbReference>
<keyword evidence="2" id="KW-1185">Reference proteome</keyword>
<organism evidence="1 2">
    <name type="scientific">Psychrobacter urativorans</name>
    <dbReference type="NCBI Taxonomy" id="45610"/>
    <lineage>
        <taxon>Bacteria</taxon>
        <taxon>Pseudomonadati</taxon>
        <taxon>Pseudomonadota</taxon>
        <taxon>Gammaproteobacteria</taxon>
        <taxon>Moraxellales</taxon>
        <taxon>Moraxellaceae</taxon>
        <taxon>Psychrobacter</taxon>
    </lineage>
</organism>
<gene>
    <name evidence="1" type="ORF">AOC03_01780</name>
</gene>
<dbReference type="KEGG" id="pur:AOC03_01780"/>
<dbReference type="OrthoDB" id="6656130at2"/>
<reference evidence="1 2" key="1">
    <citation type="submission" date="2015-09" db="EMBL/GenBank/DDBJ databases">
        <title>Complete genome of Psychrobacter urativorans R10.10B.</title>
        <authorList>
            <person name="See-Too W.S."/>
            <person name="Chan K.G."/>
        </authorList>
    </citation>
    <scope>NUCLEOTIDE SEQUENCE [LARGE SCALE GENOMIC DNA]</scope>
    <source>
        <strain evidence="1 2">R10.10B</strain>
    </source>
</reference>
<dbReference type="AlphaFoldDB" id="A0A0M4SW37"/>
<dbReference type="Proteomes" id="UP000059847">
    <property type="component" value="Chromosome"/>
</dbReference>
<proteinExistence type="predicted"/>
<protein>
    <submittedName>
        <fullName evidence="1">Uncharacterized protein</fullName>
    </submittedName>
</protein>
<sequence>MIASAGMKKAPIKVGLLDDKGTWVVPQVYDALQPLNPCTDKPLYLQVRLQQKTALINQQHKIIIPFAPNQHLEAFNSNVTPLLFLRSTLVAGSTATGFSEDIKDEIVSAQIVDDTGKLRLASSAPITKLLYHQLYMYQQAGKYGVINNQAKVIFAPQFTRYRDDGDKVWVEKNGKMVRLEPLIK</sequence>
<dbReference type="EMBL" id="CP012678">
    <property type="protein sequence ID" value="ALF58935.1"/>
    <property type="molecule type" value="Genomic_DNA"/>
</dbReference>
<evidence type="ECO:0000313" key="2">
    <source>
        <dbReference type="Proteomes" id="UP000059847"/>
    </source>
</evidence>
<dbReference type="STRING" id="45610.AOC03_01780"/>